<evidence type="ECO:0000259" key="1">
    <source>
        <dbReference type="Pfam" id="PF00903"/>
    </source>
</evidence>
<comment type="caution">
    <text evidence="2">The sequence shown here is derived from an EMBL/GenBank/DDBJ whole genome shotgun (WGS) entry which is preliminary data.</text>
</comment>
<gene>
    <name evidence="2" type="ORF">EMPS_05946</name>
</gene>
<dbReference type="InterPro" id="IPR004360">
    <property type="entry name" value="Glyas_Fos-R_dOase_dom"/>
</dbReference>
<evidence type="ECO:0000313" key="2">
    <source>
        <dbReference type="EMBL" id="GJJ73588.1"/>
    </source>
</evidence>
<feature type="domain" description="Glyoxalase/fosfomycin resistance/dioxygenase" evidence="1">
    <location>
        <begin position="15"/>
        <end position="84"/>
    </location>
</feature>
<organism evidence="2 3">
    <name type="scientific">Entomortierella parvispora</name>
    <dbReference type="NCBI Taxonomy" id="205924"/>
    <lineage>
        <taxon>Eukaryota</taxon>
        <taxon>Fungi</taxon>
        <taxon>Fungi incertae sedis</taxon>
        <taxon>Mucoromycota</taxon>
        <taxon>Mortierellomycotina</taxon>
        <taxon>Mortierellomycetes</taxon>
        <taxon>Mortierellales</taxon>
        <taxon>Mortierellaceae</taxon>
        <taxon>Entomortierella</taxon>
    </lineage>
</organism>
<protein>
    <recommendedName>
        <fullName evidence="1">Glyoxalase/fosfomycin resistance/dioxygenase domain-containing protein</fullName>
    </recommendedName>
</protein>
<name>A0A9P3HBU5_9FUNG</name>
<dbReference type="Pfam" id="PF00903">
    <property type="entry name" value="Glyoxalase"/>
    <property type="match status" value="1"/>
</dbReference>
<reference evidence="2" key="2">
    <citation type="journal article" date="2022" name="Microbiol. Resour. Announc.">
        <title>Whole-Genome Sequence of Entomortierella parvispora E1425, a Mucoromycotan Fungus Associated with Burkholderiaceae-Related Endosymbiotic Bacteria.</title>
        <authorList>
            <person name="Herlambang A."/>
            <person name="Guo Y."/>
            <person name="Takashima Y."/>
            <person name="Narisawa K."/>
            <person name="Ohta H."/>
            <person name="Nishizawa T."/>
        </authorList>
    </citation>
    <scope>NUCLEOTIDE SEQUENCE</scope>
    <source>
        <strain evidence="2">E1425</strain>
    </source>
</reference>
<dbReference type="Gene3D" id="3.10.180.10">
    <property type="entry name" value="2,3-Dihydroxybiphenyl 1,2-Dioxygenase, domain 1"/>
    <property type="match status" value="1"/>
</dbReference>
<dbReference type="EMBL" id="BQFW01000008">
    <property type="protein sequence ID" value="GJJ73588.1"/>
    <property type="molecule type" value="Genomic_DNA"/>
</dbReference>
<evidence type="ECO:0000313" key="3">
    <source>
        <dbReference type="Proteomes" id="UP000827284"/>
    </source>
</evidence>
<keyword evidence="3" id="KW-1185">Reference proteome</keyword>
<dbReference type="Proteomes" id="UP000827284">
    <property type="component" value="Unassembled WGS sequence"/>
</dbReference>
<proteinExistence type="predicted"/>
<sequence length="93" mass="10587">MSAISISPGVNASHNKFVPGLHHLALHMDSREQVNLAYRKLRDFYVANEGQEMGRILDEPAEYRYMPGYYAVYFTDPDGMKLELVHTPASLFP</sequence>
<dbReference type="SUPFAM" id="SSF54593">
    <property type="entry name" value="Glyoxalase/Bleomycin resistance protein/Dihydroxybiphenyl dioxygenase"/>
    <property type="match status" value="1"/>
</dbReference>
<dbReference type="OrthoDB" id="10249419at2759"/>
<dbReference type="AlphaFoldDB" id="A0A9P3HBU5"/>
<accession>A0A9P3HBU5</accession>
<dbReference type="InterPro" id="IPR029068">
    <property type="entry name" value="Glyas_Bleomycin-R_OHBP_Dase"/>
</dbReference>
<reference evidence="2" key="1">
    <citation type="submission" date="2021-11" db="EMBL/GenBank/DDBJ databases">
        <authorList>
            <person name="Herlambang A."/>
            <person name="Guo Y."/>
            <person name="Takashima Y."/>
            <person name="Nishizawa T."/>
        </authorList>
    </citation>
    <scope>NUCLEOTIDE SEQUENCE</scope>
    <source>
        <strain evidence="2">E1425</strain>
    </source>
</reference>